<keyword evidence="3" id="KW-1185">Reference proteome</keyword>
<keyword evidence="1" id="KW-0472">Membrane</keyword>
<organism evidence="2 3">
    <name type="scientific">Allosphingosinicella ginsenosidimutans</name>
    <dbReference type="NCBI Taxonomy" id="1176539"/>
    <lineage>
        <taxon>Bacteria</taxon>
        <taxon>Pseudomonadati</taxon>
        <taxon>Pseudomonadota</taxon>
        <taxon>Alphaproteobacteria</taxon>
        <taxon>Sphingomonadales</taxon>
        <taxon>Sphingomonadaceae</taxon>
        <taxon>Allosphingosinicella</taxon>
    </lineage>
</organism>
<evidence type="ECO:0000313" key="3">
    <source>
        <dbReference type="Proteomes" id="UP000321249"/>
    </source>
</evidence>
<name>A0A5C6TWI1_9SPHN</name>
<protein>
    <submittedName>
        <fullName evidence="2">Uncharacterized protein</fullName>
    </submittedName>
</protein>
<dbReference type="OrthoDB" id="7594260at2"/>
<sequence>MFCPNAIDWGNVADWVSGAGAFAAVVTALHIAGSERRSATKAREIASNEAHERRAQVIAEAIRLAGEVEAIARSYVQLVSFGGGEGQSKRRDLLDDIDGVRRQLDALQQFPNSDPRLFAEIGRTASDCRTEAEVIDMSTSYAAQIMTRLAEHMAHRRDALITLSRLAEPQG</sequence>
<proteinExistence type="predicted"/>
<keyword evidence="1" id="KW-1133">Transmembrane helix</keyword>
<accession>A0A5C6TWI1</accession>
<dbReference type="Proteomes" id="UP000321249">
    <property type="component" value="Unassembled WGS sequence"/>
</dbReference>
<dbReference type="EMBL" id="VOQQ01000001">
    <property type="protein sequence ID" value="TXC64530.1"/>
    <property type="molecule type" value="Genomic_DNA"/>
</dbReference>
<dbReference type="RefSeq" id="WP_147043953.1">
    <property type="nucleotide sequence ID" value="NZ_BAABIR010000001.1"/>
</dbReference>
<feature type="transmembrane region" description="Helical" evidence="1">
    <location>
        <begin position="12"/>
        <end position="33"/>
    </location>
</feature>
<gene>
    <name evidence="2" type="ORF">FRZ32_13235</name>
</gene>
<evidence type="ECO:0000256" key="1">
    <source>
        <dbReference type="SAM" id="Phobius"/>
    </source>
</evidence>
<comment type="caution">
    <text evidence="2">The sequence shown here is derived from an EMBL/GenBank/DDBJ whole genome shotgun (WGS) entry which is preliminary data.</text>
</comment>
<evidence type="ECO:0000313" key="2">
    <source>
        <dbReference type="EMBL" id="TXC64530.1"/>
    </source>
</evidence>
<dbReference type="AlphaFoldDB" id="A0A5C6TWI1"/>
<reference evidence="2 3" key="1">
    <citation type="journal article" date="2015" name="J. Microbiol.">
        <title>Sphingosinicella ginsenosidimutans sp. nov., with ginsenoside converting activity.</title>
        <authorList>
            <person name="Kim J.K."/>
            <person name="Kang M.S."/>
            <person name="Park S.C."/>
            <person name="Kim K.M."/>
            <person name="Choi K."/>
            <person name="Yoon M.H."/>
            <person name="Im W.T."/>
        </authorList>
    </citation>
    <scope>NUCLEOTIDE SEQUENCE [LARGE SCALE GENOMIC DNA]</scope>
    <source>
        <strain evidence="2 3">BS-11</strain>
    </source>
</reference>
<keyword evidence="1" id="KW-0812">Transmembrane</keyword>